<accession>A0A0F9PL55</accession>
<reference evidence="1" key="1">
    <citation type="journal article" date="2015" name="Nature">
        <title>Complex archaea that bridge the gap between prokaryotes and eukaryotes.</title>
        <authorList>
            <person name="Spang A."/>
            <person name="Saw J.H."/>
            <person name="Jorgensen S.L."/>
            <person name="Zaremba-Niedzwiedzka K."/>
            <person name="Martijn J."/>
            <person name="Lind A.E."/>
            <person name="van Eijk R."/>
            <person name="Schleper C."/>
            <person name="Guy L."/>
            <person name="Ettema T.J."/>
        </authorList>
    </citation>
    <scope>NUCLEOTIDE SEQUENCE</scope>
</reference>
<comment type="caution">
    <text evidence="1">The sequence shown here is derived from an EMBL/GenBank/DDBJ whole genome shotgun (WGS) entry which is preliminary data.</text>
</comment>
<sequence length="69" mass="8428">MRGIITEEIKKKILEKEIEEASKKSYKPYKDFKAAKKPEITRTFDKRDRLGLRSFEDVRWRKRRIRGQT</sequence>
<dbReference type="EMBL" id="LAZR01002372">
    <property type="protein sequence ID" value="KKN30899.1"/>
    <property type="molecule type" value="Genomic_DNA"/>
</dbReference>
<organism evidence="1">
    <name type="scientific">marine sediment metagenome</name>
    <dbReference type="NCBI Taxonomy" id="412755"/>
    <lineage>
        <taxon>unclassified sequences</taxon>
        <taxon>metagenomes</taxon>
        <taxon>ecological metagenomes</taxon>
    </lineage>
</organism>
<proteinExistence type="predicted"/>
<name>A0A0F9PL55_9ZZZZ</name>
<dbReference type="AlphaFoldDB" id="A0A0F9PL55"/>
<gene>
    <name evidence="1" type="ORF">LCGC14_0829490</name>
</gene>
<protein>
    <submittedName>
        <fullName evidence="1">Uncharacterized protein</fullName>
    </submittedName>
</protein>
<evidence type="ECO:0000313" key="1">
    <source>
        <dbReference type="EMBL" id="KKN30899.1"/>
    </source>
</evidence>